<evidence type="ECO:0000313" key="2">
    <source>
        <dbReference type="Proteomes" id="UP000556298"/>
    </source>
</evidence>
<evidence type="ECO:0000313" key="1">
    <source>
        <dbReference type="EMBL" id="EAJ5682228.1"/>
    </source>
</evidence>
<gene>
    <name evidence="1" type="ORF">BXA13_07955</name>
</gene>
<dbReference type="AlphaFoldDB" id="A0A7U8BJX9"/>
<organism evidence="1 2">
    <name type="scientific">Campylobacter lari</name>
    <dbReference type="NCBI Taxonomy" id="201"/>
    <lineage>
        <taxon>Bacteria</taxon>
        <taxon>Pseudomonadati</taxon>
        <taxon>Campylobacterota</taxon>
        <taxon>Epsilonproteobacteria</taxon>
        <taxon>Campylobacterales</taxon>
        <taxon>Campylobacteraceae</taxon>
        <taxon>Campylobacter</taxon>
    </lineage>
</organism>
<dbReference type="Proteomes" id="UP000556298">
    <property type="component" value="Unassembled WGS sequence"/>
</dbReference>
<proteinExistence type="predicted"/>
<comment type="caution">
    <text evidence="1">The sequence shown here is derived from an EMBL/GenBank/DDBJ whole genome shotgun (WGS) entry which is preliminary data.</text>
</comment>
<protein>
    <submittedName>
        <fullName evidence="1">Uncharacterized protein</fullName>
    </submittedName>
</protein>
<name>A0A7U8BJX9_CAMLA</name>
<accession>A0A7U8BJX9</accession>
<reference evidence="1 2" key="1">
    <citation type="submission" date="2018-05" db="EMBL/GenBank/DDBJ databases">
        <authorList>
            <consortium name="PulseNet: The National Subtyping Network for Foodborne Disease Surveillance"/>
            <person name="Tarr C.L."/>
            <person name="Trees E."/>
            <person name="Katz L.S."/>
            <person name="Carleton-Romer H.A."/>
            <person name="Stroika S."/>
            <person name="Kucerova Z."/>
            <person name="Roache K.F."/>
            <person name="Sabol A.L."/>
            <person name="Besser J."/>
            <person name="Gerner-Smidt P."/>
        </authorList>
    </citation>
    <scope>NUCLEOTIDE SEQUENCE [LARGE SCALE GENOMIC DNA]</scope>
    <source>
        <strain evidence="1 2">2016D-0268</strain>
    </source>
</reference>
<sequence>MEAKAFNQILKANAKISVFQTRGIIGEGSEICGNSDYTTFMYDSKCATAYTTYNSYKNGYSEIHINGQELRGRVFHLTVFGYKSKEDAKKANIKVTYTPAYGGSVALEFFSVERKRILKGIGQEPFVNNLYGVDDQRYGINESLSWIRQKINNGIYKFEDLNNKYIKPTYLHLMNP</sequence>
<dbReference type="EMBL" id="AABYWZ010000038">
    <property type="protein sequence ID" value="EAJ5682228.1"/>
    <property type="molecule type" value="Genomic_DNA"/>
</dbReference>